<dbReference type="GO" id="GO:0005615">
    <property type="term" value="C:extracellular space"/>
    <property type="evidence" value="ECO:0007669"/>
    <property type="project" value="TreeGrafter"/>
</dbReference>
<dbReference type="CDD" id="cd00042">
    <property type="entry name" value="CY"/>
    <property type="match status" value="1"/>
</dbReference>
<dbReference type="AlphaFoldDB" id="A0AAD1RGS4"/>
<keyword evidence="3" id="KW-0732">Signal</keyword>
<dbReference type="GO" id="GO:0005764">
    <property type="term" value="C:lysosome"/>
    <property type="evidence" value="ECO:0007669"/>
    <property type="project" value="TreeGrafter"/>
</dbReference>
<keyword evidence="2" id="KW-1015">Disulfide bond</keyword>
<dbReference type="SUPFAM" id="SSF54403">
    <property type="entry name" value="Cystatin/monellin"/>
    <property type="match status" value="1"/>
</dbReference>
<feature type="domain" description="Cystatin" evidence="4">
    <location>
        <begin position="37"/>
        <end position="148"/>
    </location>
</feature>
<evidence type="ECO:0000256" key="2">
    <source>
        <dbReference type="ARBA" id="ARBA00023157"/>
    </source>
</evidence>
<dbReference type="InterPro" id="IPR042886">
    <property type="entry name" value="Cystatin-F"/>
</dbReference>
<dbReference type="GO" id="GO:0004869">
    <property type="term" value="F:cysteine-type endopeptidase inhibitor activity"/>
    <property type="evidence" value="ECO:0007669"/>
    <property type="project" value="InterPro"/>
</dbReference>
<dbReference type="EMBL" id="OW240913">
    <property type="protein sequence ID" value="CAH2253328.1"/>
    <property type="molecule type" value="Genomic_DNA"/>
</dbReference>
<protein>
    <submittedName>
        <fullName evidence="5">Cystatin-F</fullName>
    </submittedName>
</protein>
<dbReference type="InterPro" id="IPR046350">
    <property type="entry name" value="Cystatin_sf"/>
</dbReference>
<dbReference type="GO" id="GO:0005783">
    <property type="term" value="C:endoplasmic reticulum"/>
    <property type="evidence" value="ECO:0007669"/>
    <property type="project" value="TreeGrafter"/>
</dbReference>
<name>A0AAD1RGS4_PELCU</name>
<organism evidence="5 6">
    <name type="scientific">Pelobates cultripes</name>
    <name type="common">Western spadefoot toad</name>
    <dbReference type="NCBI Taxonomy" id="61616"/>
    <lineage>
        <taxon>Eukaryota</taxon>
        <taxon>Metazoa</taxon>
        <taxon>Chordata</taxon>
        <taxon>Craniata</taxon>
        <taxon>Vertebrata</taxon>
        <taxon>Euteleostomi</taxon>
        <taxon>Amphibia</taxon>
        <taxon>Batrachia</taxon>
        <taxon>Anura</taxon>
        <taxon>Pelobatoidea</taxon>
        <taxon>Pelobatidae</taxon>
        <taxon>Pelobates</taxon>
    </lineage>
</organism>
<dbReference type="GO" id="GO:0005794">
    <property type="term" value="C:Golgi apparatus"/>
    <property type="evidence" value="ECO:0007669"/>
    <property type="project" value="TreeGrafter"/>
</dbReference>
<dbReference type="Pfam" id="PF00031">
    <property type="entry name" value="Cystatin"/>
    <property type="match status" value="1"/>
</dbReference>
<dbReference type="PANTHER" id="PTHR47141:SF1">
    <property type="entry name" value="CYSTATIN-F"/>
    <property type="match status" value="1"/>
</dbReference>
<proteinExistence type="inferred from homology"/>
<evidence type="ECO:0000256" key="3">
    <source>
        <dbReference type="SAM" id="SignalP"/>
    </source>
</evidence>
<dbReference type="FunFam" id="3.10.450.10:FF:000004">
    <property type="entry name" value="Cystatin C"/>
    <property type="match status" value="1"/>
</dbReference>
<feature type="chain" id="PRO_5042071313" evidence="3">
    <location>
        <begin position="22"/>
        <end position="172"/>
    </location>
</feature>
<accession>A0AAD1RGS4</accession>
<dbReference type="InterPro" id="IPR000010">
    <property type="entry name" value="Cystatin_dom"/>
</dbReference>
<dbReference type="Gene3D" id="3.10.450.10">
    <property type="match status" value="1"/>
</dbReference>
<feature type="signal peptide" evidence="3">
    <location>
        <begin position="1"/>
        <end position="21"/>
    </location>
</feature>
<gene>
    <name evidence="5" type="ORF">PECUL_23A052767</name>
</gene>
<evidence type="ECO:0000313" key="5">
    <source>
        <dbReference type="EMBL" id="CAH2253328.1"/>
    </source>
</evidence>
<evidence type="ECO:0000256" key="1">
    <source>
        <dbReference type="ARBA" id="ARBA00009403"/>
    </source>
</evidence>
<dbReference type="GO" id="GO:0006955">
    <property type="term" value="P:immune response"/>
    <property type="evidence" value="ECO:0007669"/>
    <property type="project" value="InterPro"/>
</dbReference>
<reference evidence="5" key="1">
    <citation type="submission" date="2022-03" db="EMBL/GenBank/DDBJ databases">
        <authorList>
            <person name="Alioto T."/>
            <person name="Alioto T."/>
            <person name="Gomez Garrido J."/>
        </authorList>
    </citation>
    <scope>NUCLEOTIDE SEQUENCE</scope>
</reference>
<evidence type="ECO:0000313" key="6">
    <source>
        <dbReference type="Proteomes" id="UP001295444"/>
    </source>
</evidence>
<evidence type="ECO:0000259" key="4">
    <source>
        <dbReference type="SMART" id="SM00043"/>
    </source>
</evidence>
<dbReference type="GO" id="GO:0005770">
    <property type="term" value="C:late endosome"/>
    <property type="evidence" value="ECO:0007669"/>
    <property type="project" value="TreeGrafter"/>
</dbReference>
<dbReference type="GO" id="GO:1903979">
    <property type="term" value="P:negative regulation of microglial cell activation"/>
    <property type="evidence" value="ECO:0007669"/>
    <property type="project" value="TreeGrafter"/>
</dbReference>
<keyword evidence="6" id="KW-1185">Reference proteome</keyword>
<dbReference type="PANTHER" id="PTHR47141">
    <property type="entry name" value="CYSTATIN-F"/>
    <property type="match status" value="1"/>
</dbReference>
<dbReference type="GO" id="GO:0031643">
    <property type="term" value="P:positive regulation of myelination"/>
    <property type="evidence" value="ECO:0007669"/>
    <property type="project" value="TreeGrafter"/>
</dbReference>
<dbReference type="SMART" id="SM00043">
    <property type="entry name" value="CY"/>
    <property type="match status" value="1"/>
</dbReference>
<sequence length="172" mass="19638">MSHTAMLPLCVSLLLICILKNDFMGSSYVQGFKMAAVQPGFPRNISTNNEKVKAAARATVNKYNNMSNDKFLFKELEIQRAMIQIVKGTKYMLQTKIARTVCTKNESVDLDNCDIQKDNTLKKAYSCYSEVWNITWMHVIKVLVLHCKEIPDTQLLNYSGASIFWERDSNLV</sequence>
<comment type="similarity">
    <text evidence="1">Belongs to the cystatin family.</text>
</comment>
<dbReference type="Proteomes" id="UP001295444">
    <property type="component" value="Chromosome 02"/>
</dbReference>